<feature type="signal peptide" evidence="1">
    <location>
        <begin position="1"/>
        <end position="19"/>
    </location>
</feature>
<protein>
    <submittedName>
        <fullName evidence="2">Uncharacterized protein</fullName>
    </submittedName>
</protein>
<keyword evidence="1" id="KW-0732">Signal</keyword>
<accession>A0A9D3SJJ3</accession>
<reference evidence="2 3" key="1">
    <citation type="submission" date="2021-06" db="EMBL/GenBank/DDBJ databases">
        <title>Chromosome-level genome assembly of the red-tail catfish (Hemibagrus wyckioides).</title>
        <authorList>
            <person name="Shao F."/>
        </authorList>
    </citation>
    <scope>NUCLEOTIDE SEQUENCE [LARGE SCALE GENOMIC DNA]</scope>
    <source>
        <strain evidence="2">EC202008001</strain>
        <tissue evidence="2">Blood</tissue>
    </source>
</reference>
<comment type="caution">
    <text evidence="2">The sequence shown here is derived from an EMBL/GenBank/DDBJ whole genome shotgun (WGS) entry which is preliminary data.</text>
</comment>
<gene>
    <name evidence="2" type="ORF">KOW79_010970</name>
</gene>
<feature type="chain" id="PRO_5038447840" evidence="1">
    <location>
        <begin position="20"/>
        <end position="157"/>
    </location>
</feature>
<dbReference type="SUPFAM" id="SSF57302">
    <property type="entry name" value="Snake toxin-like"/>
    <property type="match status" value="1"/>
</dbReference>
<organism evidence="2 3">
    <name type="scientific">Hemibagrus wyckioides</name>
    <dbReference type="NCBI Taxonomy" id="337641"/>
    <lineage>
        <taxon>Eukaryota</taxon>
        <taxon>Metazoa</taxon>
        <taxon>Chordata</taxon>
        <taxon>Craniata</taxon>
        <taxon>Vertebrata</taxon>
        <taxon>Euteleostomi</taxon>
        <taxon>Actinopterygii</taxon>
        <taxon>Neopterygii</taxon>
        <taxon>Teleostei</taxon>
        <taxon>Ostariophysi</taxon>
        <taxon>Siluriformes</taxon>
        <taxon>Bagridae</taxon>
        <taxon>Hemibagrus</taxon>
    </lineage>
</organism>
<dbReference type="OrthoDB" id="10574979at2759"/>
<evidence type="ECO:0000313" key="3">
    <source>
        <dbReference type="Proteomes" id="UP000824219"/>
    </source>
</evidence>
<evidence type="ECO:0000256" key="1">
    <source>
        <dbReference type="SAM" id="SignalP"/>
    </source>
</evidence>
<dbReference type="EMBL" id="JAHKSW010000012">
    <property type="protein sequence ID" value="KAG7326045.1"/>
    <property type="molecule type" value="Genomic_DNA"/>
</dbReference>
<evidence type="ECO:0000313" key="2">
    <source>
        <dbReference type="EMBL" id="KAG7326045.1"/>
    </source>
</evidence>
<proteinExistence type="predicted"/>
<name>A0A9D3SJJ3_9TELE</name>
<sequence>MTILFLTLVLALMLMSGSSLKCNRCFTLVGEKCKSVPEPCLGEDACVSSVMKKQSYLNRSLMKRCIRMAECLRLKKNPDFKERKAVGIKRAATPKEMLSALECPIITLKFAEPRRDFYPSPCYPHHYASLSQYQTEAMGKENLKPHEKKIEAIKEYP</sequence>
<dbReference type="InterPro" id="IPR045860">
    <property type="entry name" value="Snake_toxin-like_sf"/>
</dbReference>
<dbReference type="AlphaFoldDB" id="A0A9D3SJJ3"/>
<dbReference type="Proteomes" id="UP000824219">
    <property type="component" value="Linkage Group LG12"/>
</dbReference>
<keyword evidence="3" id="KW-1185">Reference proteome</keyword>